<protein>
    <recommendedName>
        <fullName evidence="3 4">Protein GrpE</fullName>
    </recommendedName>
    <alternativeName>
        <fullName evidence="3">HSP-70 cofactor</fullName>
    </alternativeName>
</protein>
<dbReference type="InterPro" id="IPR009012">
    <property type="entry name" value="GrpE_head"/>
</dbReference>
<dbReference type="HAMAP" id="MF_01151">
    <property type="entry name" value="GrpE"/>
    <property type="match status" value="1"/>
</dbReference>
<dbReference type="SUPFAM" id="SSF58014">
    <property type="entry name" value="Coiled-coil domain of nucleotide exchange factor GrpE"/>
    <property type="match status" value="1"/>
</dbReference>
<evidence type="ECO:0000313" key="6">
    <source>
        <dbReference type="EMBL" id="MFC7183233.1"/>
    </source>
</evidence>
<keyword evidence="3" id="KW-0963">Cytoplasm</keyword>
<comment type="subunit">
    <text evidence="3">Homodimer.</text>
</comment>
<comment type="function">
    <text evidence="3 4">Participates actively in the response to hyperosmotic and heat shock by preventing the aggregation of stress-denatured proteins, in association with DnaK and GrpE. It is the nucleotide exchange factor for DnaK and may function as a thermosensor. Unfolded proteins bind initially to DnaJ; upon interaction with the DnaJ-bound protein, DnaK hydrolyzes its bound ATP, resulting in the formation of a stable complex. GrpE releases ADP from DnaK; ATP binding to DnaK triggers the release of the substrate protein, thus completing the reaction cycle. Several rounds of ATP-dependent interactions between DnaJ, DnaK and GrpE are required for fully efficient folding.</text>
</comment>
<organism evidence="6 7">
    <name type="scientific">Kitasatospora paranensis</name>
    <dbReference type="NCBI Taxonomy" id="258053"/>
    <lineage>
        <taxon>Bacteria</taxon>
        <taxon>Bacillati</taxon>
        <taxon>Actinomycetota</taxon>
        <taxon>Actinomycetes</taxon>
        <taxon>Kitasatosporales</taxon>
        <taxon>Streptomycetaceae</taxon>
        <taxon>Kitasatospora</taxon>
    </lineage>
</organism>
<reference evidence="7" key="1">
    <citation type="journal article" date="2019" name="Int. J. Syst. Evol. Microbiol.">
        <title>The Global Catalogue of Microorganisms (GCM) 10K type strain sequencing project: providing services to taxonomists for standard genome sequencing and annotation.</title>
        <authorList>
            <consortium name="The Broad Institute Genomics Platform"/>
            <consortium name="The Broad Institute Genome Sequencing Center for Infectious Disease"/>
            <person name="Wu L."/>
            <person name="Ma J."/>
        </authorList>
    </citation>
    <scope>NUCLEOTIDE SEQUENCE [LARGE SCALE GENOMIC DNA]</scope>
    <source>
        <strain evidence="7">CGMCC 1.12859</strain>
    </source>
</reference>
<dbReference type="Proteomes" id="UP001596435">
    <property type="component" value="Unassembled WGS sequence"/>
</dbReference>
<dbReference type="EMBL" id="JBHTAJ010000063">
    <property type="protein sequence ID" value="MFC7183233.1"/>
    <property type="molecule type" value="Genomic_DNA"/>
</dbReference>
<comment type="similarity">
    <text evidence="1 3 5">Belongs to the GrpE family.</text>
</comment>
<dbReference type="InterPro" id="IPR000740">
    <property type="entry name" value="GrpE"/>
</dbReference>
<keyword evidence="3 4" id="KW-0346">Stress response</keyword>
<evidence type="ECO:0000256" key="4">
    <source>
        <dbReference type="RuleBase" id="RU000639"/>
    </source>
</evidence>
<dbReference type="SUPFAM" id="SSF51064">
    <property type="entry name" value="Head domain of nucleotide exchange factor GrpE"/>
    <property type="match status" value="1"/>
</dbReference>
<evidence type="ECO:0000256" key="5">
    <source>
        <dbReference type="RuleBase" id="RU004478"/>
    </source>
</evidence>
<evidence type="ECO:0000256" key="2">
    <source>
        <dbReference type="ARBA" id="ARBA00023186"/>
    </source>
</evidence>
<dbReference type="Gene3D" id="2.30.22.10">
    <property type="entry name" value="Head domain of nucleotide exchange factor GrpE"/>
    <property type="match status" value="1"/>
</dbReference>
<evidence type="ECO:0000256" key="3">
    <source>
        <dbReference type="HAMAP-Rule" id="MF_01151"/>
    </source>
</evidence>
<dbReference type="InterPro" id="IPR013805">
    <property type="entry name" value="GrpE_CC"/>
</dbReference>
<name>A0ABW2G7E3_9ACTN</name>
<proteinExistence type="inferred from homology"/>
<dbReference type="Pfam" id="PF01025">
    <property type="entry name" value="GrpE"/>
    <property type="match status" value="1"/>
</dbReference>
<dbReference type="RefSeq" id="WP_100887866.1">
    <property type="nucleotide sequence ID" value="NZ_BAABKV010000001.1"/>
</dbReference>
<comment type="caution">
    <text evidence="6">The sequence shown here is derived from an EMBL/GenBank/DDBJ whole genome shotgun (WGS) entry which is preliminary data.</text>
</comment>
<sequence length="145" mass="15308">MAHAGGDGTGLPPGAAEDLRRLKAEYDNYRRRVRRDRLAVREIAVANVLARMLPVLDALDRARAAGEVVDGFGAVAELLEGELAALGLESVGAVGDAFDPVLHLAIGYTRSAAVDAPVCVEIVRTGYRVGDQLIRPAEVVVAEPP</sequence>
<accession>A0ABW2G7E3</accession>
<evidence type="ECO:0000313" key="7">
    <source>
        <dbReference type="Proteomes" id="UP001596435"/>
    </source>
</evidence>
<dbReference type="PRINTS" id="PR00773">
    <property type="entry name" value="GRPEPROTEIN"/>
</dbReference>
<evidence type="ECO:0000256" key="1">
    <source>
        <dbReference type="ARBA" id="ARBA00009054"/>
    </source>
</evidence>
<dbReference type="PANTHER" id="PTHR21237:SF23">
    <property type="entry name" value="GRPE PROTEIN HOMOLOG, MITOCHONDRIAL"/>
    <property type="match status" value="1"/>
</dbReference>
<gene>
    <name evidence="3 6" type="primary">grpE</name>
    <name evidence="6" type="ORF">ACFQMG_27175</name>
</gene>
<dbReference type="Gene3D" id="3.90.20.20">
    <property type="match status" value="1"/>
</dbReference>
<comment type="subcellular location">
    <subcellularLocation>
        <location evidence="3">Cytoplasm</location>
    </subcellularLocation>
</comment>
<dbReference type="PROSITE" id="PS01071">
    <property type="entry name" value="GRPE"/>
    <property type="match status" value="1"/>
</dbReference>
<keyword evidence="2 3" id="KW-0143">Chaperone</keyword>
<keyword evidence="7" id="KW-1185">Reference proteome</keyword>
<dbReference type="PANTHER" id="PTHR21237">
    <property type="entry name" value="GRPE PROTEIN"/>
    <property type="match status" value="1"/>
</dbReference>